<gene>
    <name evidence="2" type="ORF">DAEQUDRAFT_29402</name>
</gene>
<proteinExistence type="predicted"/>
<evidence type="ECO:0000256" key="1">
    <source>
        <dbReference type="SAM" id="MobiDB-lite"/>
    </source>
</evidence>
<dbReference type="Proteomes" id="UP000076727">
    <property type="component" value="Unassembled WGS sequence"/>
</dbReference>
<evidence type="ECO:0000313" key="3">
    <source>
        <dbReference type="Proteomes" id="UP000076727"/>
    </source>
</evidence>
<dbReference type="EMBL" id="KV429041">
    <property type="protein sequence ID" value="KZT72298.1"/>
    <property type="molecule type" value="Genomic_DNA"/>
</dbReference>
<name>A0A165SPG1_9APHY</name>
<feature type="compositionally biased region" description="Basic and acidic residues" evidence="1">
    <location>
        <begin position="63"/>
        <end position="82"/>
    </location>
</feature>
<feature type="region of interest" description="Disordered" evidence="1">
    <location>
        <begin position="50"/>
        <end position="99"/>
    </location>
</feature>
<sequence length="156" mass="17764">MCCSLSMHLCNTGTICQVSKFIRRLWEYESSGSTARPTQDPCNKPRWVSRGSPGPICTPVVRSRRDDRPRRPIRTGRSEAKYLHKSHYSASAQPRPPIFPIRGVKPSSRVTSQRPSISHVLCIERSSRPRPSFQCAKYPEHSIVTSQRYDVLCLPQ</sequence>
<protein>
    <submittedName>
        <fullName evidence="2">Uncharacterized protein</fullName>
    </submittedName>
</protein>
<reference evidence="2 3" key="1">
    <citation type="journal article" date="2016" name="Mol. Biol. Evol.">
        <title>Comparative Genomics of Early-Diverging Mushroom-Forming Fungi Provides Insights into the Origins of Lignocellulose Decay Capabilities.</title>
        <authorList>
            <person name="Nagy L.G."/>
            <person name="Riley R."/>
            <person name="Tritt A."/>
            <person name="Adam C."/>
            <person name="Daum C."/>
            <person name="Floudas D."/>
            <person name="Sun H."/>
            <person name="Yadav J.S."/>
            <person name="Pangilinan J."/>
            <person name="Larsson K.H."/>
            <person name="Matsuura K."/>
            <person name="Barry K."/>
            <person name="Labutti K."/>
            <person name="Kuo R."/>
            <person name="Ohm R.A."/>
            <person name="Bhattacharya S.S."/>
            <person name="Shirouzu T."/>
            <person name="Yoshinaga Y."/>
            <person name="Martin F.M."/>
            <person name="Grigoriev I.V."/>
            <person name="Hibbett D.S."/>
        </authorList>
    </citation>
    <scope>NUCLEOTIDE SEQUENCE [LARGE SCALE GENOMIC DNA]</scope>
    <source>
        <strain evidence="2 3">L-15889</strain>
    </source>
</reference>
<accession>A0A165SPG1</accession>
<organism evidence="2 3">
    <name type="scientific">Daedalea quercina L-15889</name>
    <dbReference type="NCBI Taxonomy" id="1314783"/>
    <lineage>
        <taxon>Eukaryota</taxon>
        <taxon>Fungi</taxon>
        <taxon>Dikarya</taxon>
        <taxon>Basidiomycota</taxon>
        <taxon>Agaricomycotina</taxon>
        <taxon>Agaricomycetes</taxon>
        <taxon>Polyporales</taxon>
        <taxon>Fomitopsis</taxon>
    </lineage>
</organism>
<keyword evidence="3" id="KW-1185">Reference proteome</keyword>
<evidence type="ECO:0000313" key="2">
    <source>
        <dbReference type="EMBL" id="KZT72298.1"/>
    </source>
</evidence>
<dbReference type="AlphaFoldDB" id="A0A165SPG1"/>